<dbReference type="PANTHER" id="PTHR34406:SF1">
    <property type="entry name" value="PROTEIN YCEI"/>
    <property type="match status" value="1"/>
</dbReference>
<gene>
    <name evidence="3" type="ORF">I6N98_08735</name>
</gene>
<dbReference type="Gene3D" id="2.40.128.110">
    <property type="entry name" value="Lipid/polyisoprenoid-binding, YceI-like"/>
    <property type="match status" value="1"/>
</dbReference>
<keyword evidence="1" id="KW-0732">Signal</keyword>
<proteinExistence type="predicted"/>
<dbReference type="InterPro" id="IPR036761">
    <property type="entry name" value="TTHA0802/YceI-like_sf"/>
</dbReference>
<dbReference type="InterPro" id="IPR027016">
    <property type="entry name" value="UCP029811"/>
</dbReference>
<feature type="domain" description="Lipid/polyisoprenoid-binding YceI-like" evidence="2">
    <location>
        <begin position="20"/>
        <end position="190"/>
    </location>
</feature>
<feature type="chain" id="PRO_5032793866" evidence="1">
    <location>
        <begin position="19"/>
        <end position="190"/>
    </location>
</feature>
<dbReference type="SMART" id="SM00867">
    <property type="entry name" value="YceI"/>
    <property type="match status" value="1"/>
</dbReference>
<protein>
    <submittedName>
        <fullName evidence="3">YceI family protein</fullName>
    </submittedName>
</protein>
<dbReference type="KEGG" id="snan:I6N98_08735"/>
<dbReference type="AlphaFoldDB" id="A0A7T4R3P1"/>
<dbReference type="RefSeq" id="WP_198571384.1">
    <property type="nucleotide sequence ID" value="NZ_CP066167.1"/>
</dbReference>
<dbReference type="Pfam" id="PF04264">
    <property type="entry name" value="YceI"/>
    <property type="match status" value="1"/>
</dbReference>
<organism evidence="3 4">
    <name type="scientific">Spongiibacter nanhainus</name>
    <dbReference type="NCBI Taxonomy" id="2794344"/>
    <lineage>
        <taxon>Bacteria</taxon>
        <taxon>Pseudomonadati</taxon>
        <taxon>Pseudomonadota</taxon>
        <taxon>Gammaproteobacteria</taxon>
        <taxon>Cellvibrionales</taxon>
        <taxon>Spongiibacteraceae</taxon>
        <taxon>Spongiibacter</taxon>
    </lineage>
</organism>
<dbReference type="SUPFAM" id="SSF101874">
    <property type="entry name" value="YceI-like"/>
    <property type="match status" value="1"/>
</dbReference>
<feature type="signal peptide" evidence="1">
    <location>
        <begin position="1"/>
        <end position="18"/>
    </location>
</feature>
<keyword evidence="4" id="KW-1185">Reference proteome</keyword>
<evidence type="ECO:0000259" key="2">
    <source>
        <dbReference type="SMART" id="SM00867"/>
    </source>
</evidence>
<accession>A0A7T4R3P1</accession>
<evidence type="ECO:0000313" key="3">
    <source>
        <dbReference type="EMBL" id="QQD19900.1"/>
    </source>
</evidence>
<sequence length="190" mass="19950">MKKLGVLLLALQSSVLVAAELKLDNSESALNFVSTKNAQVAEVLSFDNLQGSVDTSTGKANIGIDLSSVNTGIDIRDERMRTYLFDTANNSQATFTATVDMATLQDLKAGEQSVVKLEGELNLAGQSNSVAIDADVTRLTGGGYQVATRAPVILKVDAFGLTPGVAKLQELAGLNSISVAVPVTFSVVFR</sequence>
<reference evidence="3 4" key="1">
    <citation type="submission" date="2020-12" db="EMBL/GenBank/DDBJ databases">
        <authorList>
            <person name="Shan Y."/>
        </authorList>
    </citation>
    <scope>NUCLEOTIDE SEQUENCE [LARGE SCALE GENOMIC DNA]</scope>
    <source>
        <strain evidence="4">csc3.9</strain>
    </source>
</reference>
<dbReference type="InterPro" id="IPR007372">
    <property type="entry name" value="Lipid/polyisoprenoid-bd_YceI"/>
</dbReference>
<evidence type="ECO:0000313" key="4">
    <source>
        <dbReference type="Proteomes" id="UP000596063"/>
    </source>
</evidence>
<name>A0A7T4R3P1_9GAMM</name>
<dbReference type="Proteomes" id="UP000596063">
    <property type="component" value="Chromosome"/>
</dbReference>
<dbReference type="PIRSF" id="PIRSF029811">
    <property type="entry name" value="UCP029811"/>
    <property type="match status" value="1"/>
</dbReference>
<dbReference type="EMBL" id="CP066167">
    <property type="protein sequence ID" value="QQD19900.1"/>
    <property type="molecule type" value="Genomic_DNA"/>
</dbReference>
<dbReference type="PANTHER" id="PTHR34406">
    <property type="entry name" value="PROTEIN YCEI"/>
    <property type="match status" value="1"/>
</dbReference>
<evidence type="ECO:0000256" key="1">
    <source>
        <dbReference type="SAM" id="SignalP"/>
    </source>
</evidence>